<protein>
    <recommendedName>
        <fullName evidence="4">Nonsense-mediated decay protein 4</fullName>
    </recommendedName>
</protein>
<evidence type="ECO:0000313" key="2">
    <source>
        <dbReference type="EMBL" id="EGV60500.1"/>
    </source>
</evidence>
<reference evidence="2 3" key="1">
    <citation type="journal article" date="2011" name="Proc. Natl. Acad. Sci. U.S.A.">
        <title>Comparative genomics of xylose-fermenting fungi for enhanced biofuel production.</title>
        <authorList>
            <person name="Wohlbach D.J."/>
            <person name="Kuo A."/>
            <person name="Sato T.K."/>
            <person name="Potts K.M."/>
            <person name="Salamov A.A."/>
            <person name="LaButti K.M."/>
            <person name="Sun H."/>
            <person name="Clum A."/>
            <person name="Pangilinan J.L."/>
            <person name="Lindquist E.A."/>
            <person name="Lucas S."/>
            <person name="Lapidus A."/>
            <person name="Jin M."/>
            <person name="Gunawan C."/>
            <person name="Balan V."/>
            <person name="Dale B.E."/>
            <person name="Jeffries T.W."/>
            <person name="Zinkel R."/>
            <person name="Barry K.W."/>
            <person name="Grigoriev I.V."/>
            <person name="Gasch A.P."/>
        </authorList>
    </citation>
    <scope>NUCLEOTIDE SEQUENCE [LARGE SCALE GENOMIC DNA]</scope>
    <source>
        <strain evidence="3">ATCC 10573 / BCRC 21748 / CBS 615 / JCM 9827 / NBRC 10315 / NRRL Y-1498 / VKM Y-70</strain>
    </source>
</reference>
<dbReference type="STRING" id="590646.G3BEA2"/>
<accession>G3BEA2</accession>
<proteinExistence type="predicted"/>
<dbReference type="eggNOG" id="ENOG502S5VM">
    <property type="taxonomic scope" value="Eukaryota"/>
</dbReference>
<dbReference type="AlphaFoldDB" id="G3BEA2"/>
<evidence type="ECO:0000313" key="3">
    <source>
        <dbReference type="Proteomes" id="UP000000707"/>
    </source>
</evidence>
<sequence>MSALNNDDPGSLHHVDELVGPTTQSLHSKDDPQPTTKRINLILDPSAFTKGIGNIKRWYKDEYIQSRSEHIKDTKVILNLYIPSYTLHEFDYLQRGTSMTAFFARKSIRFIDELYENNQTSQDITPKFQVNLSIEAPFERGPRWKDCQEYQVIRPKVKDFPNFKTKFDSSLARRKAEDFGDLTNDINTKLSTSASSKVNDIQYENSESFSQAAATSEDYAQIPAKLRYLVSSCIFKKFIQPNDFTNVMEEWKVVSEDAITQVWMRSFGVDAMNVNEAELLIFKSYDVNRLFNPHKDFTLEDNVKPNSIFQEIIDTSEYRNKELGDPFRGHRSFRKRSTKKDQPNQIEKPISVDACEDPVTQQSFDYISYAPRKVEGELWKAPNDTSSRSRSRSKRR</sequence>
<evidence type="ECO:0000256" key="1">
    <source>
        <dbReference type="SAM" id="MobiDB-lite"/>
    </source>
</evidence>
<dbReference type="Proteomes" id="UP000000707">
    <property type="component" value="Unassembled WGS sequence"/>
</dbReference>
<dbReference type="HOGENOM" id="CLU_049919_0_0_1"/>
<name>G3BEA2_CANTC</name>
<feature type="compositionally biased region" description="Basic residues" evidence="1">
    <location>
        <begin position="329"/>
        <end position="338"/>
    </location>
</feature>
<keyword evidence="3" id="KW-1185">Reference proteome</keyword>
<organism evidence="3">
    <name type="scientific">Candida tenuis (strain ATCC 10573 / BCRC 21748 / CBS 615 / JCM 9827 / NBRC 10315 / NRRL Y-1498 / VKM Y-70)</name>
    <name type="common">Yeast</name>
    <name type="synonym">Yamadazyma tenuis</name>
    <dbReference type="NCBI Taxonomy" id="590646"/>
    <lineage>
        <taxon>Eukaryota</taxon>
        <taxon>Fungi</taxon>
        <taxon>Dikarya</taxon>
        <taxon>Ascomycota</taxon>
        <taxon>Saccharomycotina</taxon>
        <taxon>Pichiomycetes</taxon>
        <taxon>Debaryomycetaceae</taxon>
        <taxon>Yamadazyma</taxon>
    </lineage>
</organism>
<dbReference type="OrthoDB" id="5361617at2759"/>
<evidence type="ECO:0008006" key="4">
    <source>
        <dbReference type="Google" id="ProtNLM"/>
    </source>
</evidence>
<gene>
    <name evidence="2" type="ORF">CANTEDRAFT_116559</name>
</gene>
<dbReference type="EMBL" id="GL996528">
    <property type="protein sequence ID" value="EGV60500.1"/>
    <property type="molecule type" value="Genomic_DNA"/>
</dbReference>
<feature type="region of interest" description="Disordered" evidence="1">
    <location>
        <begin position="323"/>
        <end position="354"/>
    </location>
</feature>